<organism evidence="1 2">
    <name type="scientific">Chlamydomonas incerta</name>
    <dbReference type="NCBI Taxonomy" id="51695"/>
    <lineage>
        <taxon>Eukaryota</taxon>
        <taxon>Viridiplantae</taxon>
        <taxon>Chlorophyta</taxon>
        <taxon>core chlorophytes</taxon>
        <taxon>Chlorophyceae</taxon>
        <taxon>CS clade</taxon>
        <taxon>Chlamydomonadales</taxon>
        <taxon>Chlamydomonadaceae</taxon>
        <taxon>Chlamydomonas</taxon>
    </lineage>
</organism>
<evidence type="ECO:0000313" key="1">
    <source>
        <dbReference type="EMBL" id="KAG2433404.1"/>
    </source>
</evidence>
<evidence type="ECO:0000313" key="2">
    <source>
        <dbReference type="Proteomes" id="UP000650467"/>
    </source>
</evidence>
<dbReference type="EMBL" id="JAEHOC010000019">
    <property type="protein sequence ID" value="KAG2433404.1"/>
    <property type="molecule type" value="Genomic_DNA"/>
</dbReference>
<dbReference type="Proteomes" id="UP000650467">
    <property type="component" value="Unassembled WGS sequence"/>
</dbReference>
<keyword evidence="2" id="KW-1185">Reference proteome</keyword>
<dbReference type="Pfam" id="PF10184">
    <property type="entry name" value="DUF2358"/>
    <property type="match status" value="1"/>
</dbReference>
<dbReference type="OrthoDB" id="348976at2759"/>
<accession>A0A835SUF7</accession>
<proteinExistence type="predicted"/>
<name>A0A835SUF7_CHLIN</name>
<comment type="caution">
    <text evidence="1">The sequence shown here is derived from an EMBL/GenBank/DDBJ whole genome shotgun (WGS) entry which is preliminary data.</text>
</comment>
<dbReference type="InterPro" id="IPR018790">
    <property type="entry name" value="DUF2358"/>
</dbReference>
<protein>
    <submittedName>
        <fullName evidence="1">Uncharacterized protein</fullName>
    </submittedName>
</protein>
<sequence length="235" mass="25851">MQCSSKLQRRAGTGSDIARPTRQLASVVAQAQRKQGALAAATKPAKTRQKDNAFTVGLVTVLTEALRVLGVGKERYVEVAAAPSRTPPVRRGDVAGLMRRLTADFKQAYFVTGVLDDSIYDPDCFFADPTVAFSGTDLWKRNLALLTPFLEGPGVQLYGMRRLGRNEEGAEVVRAEWRLTTILKLPWRPLIDIDGATEYTLNGESNRIVQHVEFWSISGTEAVLQMFRPSGTKAP</sequence>
<dbReference type="PANTHER" id="PTHR34123:SF4">
    <property type="entry name" value="PHOSPHORIBOSYLTRANSFERASE-LIKE PROTEIN, PUTATIVE (DUF2358)-RELATED"/>
    <property type="match status" value="1"/>
</dbReference>
<gene>
    <name evidence="1" type="ORF">HXX76_008462</name>
</gene>
<reference evidence="1" key="1">
    <citation type="journal article" date="2020" name="bioRxiv">
        <title>Comparative genomics of Chlamydomonas.</title>
        <authorList>
            <person name="Craig R.J."/>
            <person name="Hasan A.R."/>
            <person name="Ness R.W."/>
            <person name="Keightley P.D."/>
        </authorList>
    </citation>
    <scope>NUCLEOTIDE SEQUENCE</scope>
    <source>
        <strain evidence="1">SAG 7.73</strain>
    </source>
</reference>
<dbReference type="AlphaFoldDB" id="A0A835SUF7"/>
<dbReference type="PANTHER" id="PTHR34123">
    <property type="entry name" value="OS04G0578200 PROTEIN"/>
    <property type="match status" value="1"/>
</dbReference>